<dbReference type="RefSeq" id="WP_141783830.1">
    <property type="nucleotide sequence ID" value="NZ_BAAAIK010000003.1"/>
</dbReference>
<dbReference type="OrthoDB" id="3719151at2"/>
<evidence type="ECO:0000259" key="8">
    <source>
        <dbReference type="Pfam" id="PF02687"/>
    </source>
</evidence>
<dbReference type="PANTHER" id="PTHR30572">
    <property type="entry name" value="MEMBRANE COMPONENT OF TRANSPORTER-RELATED"/>
    <property type="match status" value="1"/>
</dbReference>
<evidence type="ECO:0000256" key="3">
    <source>
        <dbReference type="ARBA" id="ARBA00022692"/>
    </source>
</evidence>
<evidence type="ECO:0000313" key="10">
    <source>
        <dbReference type="Proteomes" id="UP000319516"/>
    </source>
</evidence>
<dbReference type="PANTHER" id="PTHR30572:SF4">
    <property type="entry name" value="ABC TRANSPORTER PERMEASE YTRF"/>
    <property type="match status" value="1"/>
</dbReference>
<accession>A0A542YNB0</accession>
<keyword evidence="2" id="KW-1003">Cell membrane</keyword>
<dbReference type="EMBL" id="VFOP01000001">
    <property type="protein sequence ID" value="TQL49586.1"/>
    <property type="molecule type" value="Genomic_DNA"/>
</dbReference>
<feature type="transmembrane region" description="Helical" evidence="7">
    <location>
        <begin position="798"/>
        <end position="820"/>
    </location>
</feature>
<keyword evidence="5 7" id="KW-0472">Membrane</keyword>
<evidence type="ECO:0000256" key="5">
    <source>
        <dbReference type="ARBA" id="ARBA00023136"/>
    </source>
</evidence>
<dbReference type="InterPro" id="IPR050250">
    <property type="entry name" value="Macrolide_Exporter_MacB"/>
</dbReference>
<reference evidence="9 10" key="1">
    <citation type="submission" date="2019-06" db="EMBL/GenBank/DDBJ databases">
        <title>Sequencing the genomes of 1000 actinobacteria strains.</title>
        <authorList>
            <person name="Klenk H.-P."/>
        </authorList>
    </citation>
    <scope>NUCLEOTIDE SEQUENCE [LARGE SCALE GENOMIC DNA]</scope>
    <source>
        <strain evidence="9 10">DSM 12335</strain>
    </source>
</reference>
<feature type="transmembrane region" description="Helical" evidence="7">
    <location>
        <begin position="856"/>
        <end position="879"/>
    </location>
</feature>
<keyword evidence="10" id="KW-1185">Reference proteome</keyword>
<evidence type="ECO:0000256" key="2">
    <source>
        <dbReference type="ARBA" id="ARBA00022475"/>
    </source>
</evidence>
<feature type="domain" description="ABC3 transporter permease C-terminal" evidence="8">
    <location>
        <begin position="805"/>
        <end position="926"/>
    </location>
</feature>
<comment type="similarity">
    <text evidence="6">Belongs to the ABC-4 integral membrane protein family.</text>
</comment>
<feature type="transmembrane region" description="Helical" evidence="7">
    <location>
        <begin position="526"/>
        <end position="551"/>
    </location>
</feature>
<feature type="transmembrane region" description="Helical" evidence="7">
    <location>
        <begin position="469"/>
        <end position="489"/>
    </location>
</feature>
<dbReference type="Proteomes" id="UP000319516">
    <property type="component" value="Unassembled WGS sequence"/>
</dbReference>
<comment type="subcellular location">
    <subcellularLocation>
        <location evidence="1">Cell membrane</location>
        <topology evidence="1">Multi-pass membrane protein</topology>
    </subcellularLocation>
</comment>
<sequence length="937" mass="97955">MTQPARHRSGGRLPGAAGLGLRQFTADPWVSLSLALMVVVVVFGATLWPRFVLQMNSDQVPHEVNDLSATRQDMIAHSSTTVTPLPGMPETVEGAWGPLEDHLARVRDEQPEPLRSMLRPAQFLVNVDQATPTGPPGEDSDIATVNFQQRVDPFLRDHVELVEGDWPAFVVDTTSYVGVDDQGGVVISEVEEVTTADPTPVLLLDEAAERLGWEVGETFGTWVLSGTYRPVHPEDGRWEHHTNGASMGVMYDGNLGNLAFATLYLNPANPGSIGGPAVASFEYWYPIDAAAVAGDQVDLVTSQLLGMASSDVTLQEEDSTTGASAVRARFSSEVVGTFQELSAQQRATASMLAVVAAGPIGVTLAVFALAARLIVTRRRYALSLVSARGGSPRQVRGLLAVEGVLLGIPAASAGYLLAGLVRPVSTGWSELVLAALAGLVPAAALALSARESSLRETRSDLGRRSSSRLRWIVETIVVALAAIAVWRLMDRGLTSIDLPAEATSTPGAVATPVDTGVDLLMAATPVLLALAACVLTLRLYPVPVLALSSVFRRRTDLIPFLGSARSVRDPAGGLIPALAVILGVGVAVFSTLMSSTIEHGAESAAWNQTGAQIRMSGPQFDADLMERIGDVDGVRAVSGIRQAGRSADLSGDVSQTGVSIYVVDSNLPDVQAGAPDLTELPPALFEGGGATPILTGGAVEGDSGSGSLTNLGAVHIVGHVDELPGMRTDRAFVVVDRTLWEQAGARTTPATVALVDVTDPDQREQVATAIGEEISNALVETPLATLDAFRSAPVTSGLGYLFTAAVVITTALTVLAILVVQLMGAPARAKLLAVLRTLGLRPGQGRSLTAWELGPLLAMAFAVGAVLGVAIPWLLLKAIDLTGMTGGQQQPTLHLDWAQLGLVVGAILVAVLLAVAVSAAAASRTNLAQQLRVGEER</sequence>
<protein>
    <submittedName>
        <fullName evidence="9">Putative ABC transport system permease protein</fullName>
    </submittedName>
</protein>
<dbReference type="GO" id="GO:0022857">
    <property type="term" value="F:transmembrane transporter activity"/>
    <property type="evidence" value="ECO:0007669"/>
    <property type="project" value="TreeGrafter"/>
</dbReference>
<evidence type="ECO:0000313" key="9">
    <source>
        <dbReference type="EMBL" id="TQL49586.1"/>
    </source>
</evidence>
<evidence type="ECO:0000256" key="4">
    <source>
        <dbReference type="ARBA" id="ARBA00022989"/>
    </source>
</evidence>
<keyword evidence="4 7" id="KW-1133">Transmembrane helix</keyword>
<dbReference type="AlphaFoldDB" id="A0A542YNB0"/>
<dbReference type="GO" id="GO:0005886">
    <property type="term" value="C:plasma membrane"/>
    <property type="evidence" value="ECO:0007669"/>
    <property type="project" value="UniProtKB-SubCell"/>
</dbReference>
<evidence type="ECO:0000256" key="6">
    <source>
        <dbReference type="ARBA" id="ARBA00038076"/>
    </source>
</evidence>
<dbReference type="Pfam" id="PF02687">
    <property type="entry name" value="FtsX"/>
    <property type="match status" value="1"/>
</dbReference>
<proteinExistence type="inferred from homology"/>
<evidence type="ECO:0000256" key="1">
    <source>
        <dbReference type="ARBA" id="ARBA00004651"/>
    </source>
</evidence>
<name>A0A542YNB0_9MICO</name>
<feature type="transmembrane region" description="Helical" evidence="7">
    <location>
        <begin position="29"/>
        <end position="48"/>
    </location>
</feature>
<keyword evidence="3 7" id="KW-0812">Transmembrane</keyword>
<feature type="transmembrane region" description="Helical" evidence="7">
    <location>
        <begin position="571"/>
        <end position="593"/>
    </location>
</feature>
<feature type="transmembrane region" description="Helical" evidence="7">
    <location>
        <begin position="351"/>
        <end position="375"/>
    </location>
</feature>
<feature type="transmembrane region" description="Helical" evidence="7">
    <location>
        <begin position="428"/>
        <end position="448"/>
    </location>
</feature>
<gene>
    <name evidence="9" type="ORF">FB467_0661</name>
</gene>
<dbReference type="InterPro" id="IPR003838">
    <property type="entry name" value="ABC3_permease_C"/>
</dbReference>
<evidence type="ECO:0000256" key="7">
    <source>
        <dbReference type="SAM" id="Phobius"/>
    </source>
</evidence>
<organism evidence="9 10">
    <name type="scientific">Ornithinicoccus hortensis</name>
    <dbReference type="NCBI Taxonomy" id="82346"/>
    <lineage>
        <taxon>Bacteria</taxon>
        <taxon>Bacillati</taxon>
        <taxon>Actinomycetota</taxon>
        <taxon>Actinomycetes</taxon>
        <taxon>Micrococcales</taxon>
        <taxon>Intrasporangiaceae</taxon>
        <taxon>Ornithinicoccus</taxon>
    </lineage>
</organism>
<comment type="caution">
    <text evidence="9">The sequence shown here is derived from an EMBL/GenBank/DDBJ whole genome shotgun (WGS) entry which is preliminary data.</text>
</comment>
<feature type="transmembrane region" description="Helical" evidence="7">
    <location>
        <begin position="899"/>
        <end position="922"/>
    </location>
</feature>
<feature type="transmembrane region" description="Helical" evidence="7">
    <location>
        <begin position="395"/>
        <end position="416"/>
    </location>
</feature>